<sequence>MAPSAIPMDPQPTHSHTVNGLAKEGMFKAGKLTEGVSRRTSEQDLVLRTFRLLIADLCQQFKGGHPGGAMGMAAIDIALWKYMMRYAPHTPDFLNRDRFVLSNGHTCLFQYTFLDLTGYKAMTFDQLKSYHSSRVDALCPGHPEIEYEGIEVTTGPLGQGIANAVGLAMASKHLASKFNKPGFDIVSDHIWCMVGDACLQEGVGLEAISFARHLRFNNMTVIYDNNQITCVGLVSLTNTEDVDMKMKACGWNVINIEDGCFDVEGIAACYRRSSGATREWTFVTRSLRMAPRVLFGRSKNGHSLVLKARCTRLMQPSSKPSERSFSSEATRYQTCTPTTRCTFVQELVIFWRVAQGTLNWERTTAAIAMLLGTSGLDSGTNCRSGCHADRRK</sequence>
<evidence type="ECO:0000256" key="4">
    <source>
        <dbReference type="ARBA" id="ARBA00023052"/>
    </source>
</evidence>
<dbReference type="InterPro" id="IPR033247">
    <property type="entry name" value="Transketolase_fam"/>
</dbReference>
<dbReference type="OrthoDB" id="10267175at2759"/>
<dbReference type="GeneID" id="25327301"/>
<evidence type="ECO:0000256" key="3">
    <source>
        <dbReference type="ARBA" id="ARBA00022723"/>
    </source>
</evidence>
<dbReference type="Gene3D" id="3.40.50.970">
    <property type="match status" value="1"/>
</dbReference>
<dbReference type="PANTHER" id="PTHR43522:SF6">
    <property type="entry name" value="TRANSKETOLASE-LIKE PYRIMIDINE-BINDING DOMAIN-CONTAINING PROTEIN-RELATED"/>
    <property type="match status" value="1"/>
</dbReference>
<evidence type="ECO:0000256" key="2">
    <source>
        <dbReference type="ARBA" id="ARBA00022679"/>
    </source>
</evidence>
<dbReference type="AlphaFoldDB" id="A0A0D2EPV9"/>
<reference evidence="6 7" key="1">
    <citation type="submission" date="2015-01" db="EMBL/GenBank/DDBJ databases">
        <title>The Genome Sequence of Exophiala xenobiotica CBS118157.</title>
        <authorList>
            <consortium name="The Broad Institute Genomics Platform"/>
            <person name="Cuomo C."/>
            <person name="de Hoog S."/>
            <person name="Gorbushina A."/>
            <person name="Stielow B."/>
            <person name="Teixiera M."/>
            <person name="Abouelleil A."/>
            <person name="Chapman S.B."/>
            <person name="Priest M."/>
            <person name="Young S.K."/>
            <person name="Wortman J."/>
            <person name="Nusbaum C."/>
            <person name="Birren B."/>
        </authorList>
    </citation>
    <scope>NUCLEOTIDE SEQUENCE [LARGE SCALE GENOMIC DNA]</scope>
    <source>
        <strain evidence="6 7">CBS 118157</strain>
    </source>
</reference>
<evidence type="ECO:0000313" key="6">
    <source>
        <dbReference type="EMBL" id="KIW56760.1"/>
    </source>
</evidence>
<dbReference type="SUPFAM" id="SSF52518">
    <property type="entry name" value="Thiamin diphosphate-binding fold (THDP-binding)"/>
    <property type="match status" value="1"/>
</dbReference>
<keyword evidence="4" id="KW-0786">Thiamine pyrophosphate</keyword>
<dbReference type="GO" id="GO:0005829">
    <property type="term" value="C:cytosol"/>
    <property type="evidence" value="ECO:0007669"/>
    <property type="project" value="TreeGrafter"/>
</dbReference>
<proteinExistence type="predicted"/>
<dbReference type="EMBL" id="KN847319">
    <property type="protein sequence ID" value="KIW56759.1"/>
    <property type="molecule type" value="Genomic_DNA"/>
</dbReference>
<dbReference type="PROSITE" id="PS00801">
    <property type="entry name" value="TRANSKETOLASE_1"/>
    <property type="match status" value="1"/>
</dbReference>
<dbReference type="GO" id="GO:0006098">
    <property type="term" value="P:pentose-phosphate shunt"/>
    <property type="evidence" value="ECO:0007669"/>
    <property type="project" value="TreeGrafter"/>
</dbReference>
<keyword evidence="3" id="KW-0479">Metal-binding</keyword>
<dbReference type="Pfam" id="PF00456">
    <property type="entry name" value="Transketolase_N"/>
    <property type="match status" value="1"/>
</dbReference>
<dbReference type="Proteomes" id="UP000054342">
    <property type="component" value="Unassembled WGS sequence"/>
</dbReference>
<evidence type="ECO:0000256" key="1">
    <source>
        <dbReference type="ARBA" id="ARBA00001964"/>
    </source>
</evidence>
<dbReference type="RefSeq" id="XP_013317343.1">
    <property type="nucleotide sequence ID" value="XM_013461889.1"/>
</dbReference>
<feature type="domain" description="Transketolase N-terminal" evidence="5">
    <location>
        <begin position="46"/>
        <end position="275"/>
    </location>
</feature>
<dbReference type="EMBL" id="KN847319">
    <property type="protein sequence ID" value="KIW56760.1"/>
    <property type="molecule type" value="Genomic_DNA"/>
</dbReference>
<dbReference type="GO" id="GO:0005634">
    <property type="term" value="C:nucleus"/>
    <property type="evidence" value="ECO:0007669"/>
    <property type="project" value="TreeGrafter"/>
</dbReference>
<dbReference type="HOGENOM" id="CLU_704057_0_0_1"/>
<name>A0A0D2EPV9_9EURO</name>
<dbReference type="EMBL" id="KN847319">
    <property type="protein sequence ID" value="KIW56758.1"/>
    <property type="molecule type" value="Genomic_DNA"/>
</dbReference>
<dbReference type="InterPro" id="IPR029061">
    <property type="entry name" value="THDP-binding"/>
</dbReference>
<dbReference type="PANTHER" id="PTHR43522">
    <property type="entry name" value="TRANSKETOLASE"/>
    <property type="match status" value="1"/>
</dbReference>
<protein>
    <recommendedName>
        <fullName evidence="5">Transketolase N-terminal domain-containing protein</fullName>
    </recommendedName>
</protein>
<keyword evidence="2" id="KW-0808">Transferase</keyword>
<dbReference type="RefSeq" id="XP_013317342.1">
    <property type="nucleotide sequence ID" value="XM_013461888.1"/>
</dbReference>
<organism evidence="6 7">
    <name type="scientific">Exophiala xenobiotica</name>
    <dbReference type="NCBI Taxonomy" id="348802"/>
    <lineage>
        <taxon>Eukaryota</taxon>
        <taxon>Fungi</taxon>
        <taxon>Dikarya</taxon>
        <taxon>Ascomycota</taxon>
        <taxon>Pezizomycotina</taxon>
        <taxon>Eurotiomycetes</taxon>
        <taxon>Chaetothyriomycetidae</taxon>
        <taxon>Chaetothyriales</taxon>
        <taxon>Herpotrichiellaceae</taxon>
        <taxon>Exophiala</taxon>
    </lineage>
</organism>
<keyword evidence="7" id="KW-1185">Reference proteome</keyword>
<evidence type="ECO:0000259" key="5">
    <source>
        <dbReference type="Pfam" id="PF00456"/>
    </source>
</evidence>
<dbReference type="InterPro" id="IPR049557">
    <property type="entry name" value="Transketolase_CS"/>
</dbReference>
<dbReference type="STRING" id="348802.A0A0D2EPV9"/>
<accession>A0A0D2EPV9</accession>
<dbReference type="GO" id="GO:0004802">
    <property type="term" value="F:transketolase activity"/>
    <property type="evidence" value="ECO:0007669"/>
    <property type="project" value="TreeGrafter"/>
</dbReference>
<dbReference type="RefSeq" id="XP_013317344.1">
    <property type="nucleotide sequence ID" value="XM_013461890.1"/>
</dbReference>
<dbReference type="InterPro" id="IPR005474">
    <property type="entry name" value="Transketolase_N"/>
</dbReference>
<dbReference type="GO" id="GO:0046872">
    <property type="term" value="F:metal ion binding"/>
    <property type="evidence" value="ECO:0007669"/>
    <property type="project" value="UniProtKB-KW"/>
</dbReference>
<evidence type="ECO:0000313" key="7">
    <source>
        <dbReference type="Proteomes" id="UP000054342"/>
    </source>
</evidence>
<comment type="cofactor">
    <cofactor evidence="1">
        <name>thiamine diphosphate</name>
        <dbReference type="ChEBI" id="CHEBI:58937"/>
    </cofactor>
</comment>
<gene>
    <name evidence="6" type="ORF">PV05_05393</name>
</gene>